<dbReference type="Proteomes" id="UP000004834">
    <property type="component" value="Unassembled WGS sequence"/>
</dbReference>
<proteinExistence type="predicted"/>
<dbReference type="AlphaFoldDB" id="A0AAV3F614"/>
<evidence type="ECO:0000313" key="2">
    <source>
        <dbReference type="Proteomes" id="UP000004834"/>
    </source>
</evidence>
<comment type="caution">
    <text evidence="1">The sequence shown here is derived from an EMBL/GenBank/DDBJ whole genome shotgun (WGS) entry which is preliminary data.</text>
</comment>
<dbReference type="EMBL" id="AGEE01000005">
    <property type="protein sequence ID" value="EHO14680.1"/>
    <property type="molecule type" value="Genomic_DNA"/>
</dbReference>
<protein>
    <recommendedName>
        <fullName evidence="3">Mga helix-turn-helix domain-containing protein</fullName>
    </recommendedName>
</protein>
<name>A0AAV3F614_9FLAO</name>
<reference evidence="1 2" key="1">
    <citation type="submission" date="2011-11" db="EMBL/GenBank/DDBJ databases">
        <title>The Genome Sequence of Myroides odoratimimus CIP 101113.</title>
        <authorList>
            <person name="Earl A."/>
            <person name="Ward D."/>
            <person name="Feldgarden M."/>
            <person name="Gevers D."/>
            <person name="Huys G."/>
            <person name="Young S.K."/>
            <person name="Zeng Q."/>
            <person name="Gargeya S."/>
            <person name="Fitzgerald M."/>
            <person name="Haas B."/>
            <person name="Abouelleil A."/>
            <person name="Alvarado L."/>
            <person name="Arachchi H.M."/>
            <person name="Berlin A."/>
            <person name="Brown A."/>
            <person name="Chapman S.B."/>
            <person name="Chen Z."/>
            <person name="Dunbar C."/>
            <person name="Freedman E."/>
            <person name="Gearin G."/>
            <person name="Goldberg J."/>
            <person name="Griggs A."/>
            <person name="Gujja S."/>
            <person name="Heiman D."/>
            <person name="Howarth C."/>
            <person name="Larson L."/>
            <person name="Lui A."/>
            <person name="MacDonald P.J.P."/>
            <person name="Montmayeur A."/>
            <person name="Murphy C."/>
            <person name="Neiman D."/>
            <person name="Pearson M."/>
            <person name="Priest M."/>
            <person name="Roberts A."/>
            <person name="Saif S."/>
            <person name="Shea T."/>
            <person name="Shenoy N."/>
            <person name="Sisk P."/>
            <person name="Stolte C."/>
            <person name="Sykes S."/>
            <person name="Wortman J."/>
            <person name="Nusbaum C."/>
            <person name="Birren B."/>
        </authorList>
    </citation>
    <scope>NUCLEOTIDE SEQUENCE [LARGE SCALE GENOMIC DNA]</scope>
    <source>
        <strain evidence="1 2">CIP 101113</strain>
    </source>
</reference>
<accession>A0AAV3F614</accession>
<evidence type="ECO:0008006" key="3">
    <source>
        <dbReference type="Google" id="ProtNLM"/>
    </source>
</evidence>
<gene>
    <name evidence="1" type="ORF">HMPREF9715_00565</name>
</gene>
<evidence type="ECO:0000313" key="1">
    <source>
        <dbReference type="EMBL" id="EHO14680.1"/>
    </source>
</evidence>
<organism evidence="1 2">
    <name type="scientific">Myroides odoratimimus CIP 101113</name>
    <dbReference type="NCBI Taxonomy" id="883154"/>
    <lineage>
        <taxon>Bacteria</taxon>
        <taxon>Pseudomonadati</taxon>
        <taxon>Bacteroidota</taxon>
        <taxon>Flavobacteriia</taxon>
        <taxon>Flavobacteriales</taxon>
        <taxon>Flavobacteriaceae</taxon>
        <taxon>Myroides</taxon>
    </lineage>
</organism>
<sequence length="423" mass="50037">MGKLINMIKEFFFASEKENIKKPQLVLKSYTAQVVEYLETNDGITEDDLYLEIIQYFNLKELCELQFQISLKSNLTKYSSIFKDYDFSLLVEKYSFNPIEKAKVCLSKTEYLAYLIGEKNKLLTTSRIINVSNYIDNIDIEILQTMAILQKQVMTPLNVRDAFSYFFIYEKQKAMNLFKNYISQYVKQYKDYDEVVFIMHTVMDDLQARLGLEHIPMIDSFNYQSADIFSQNNLIYSSFSEIRSCVNFKEYFLEVSPLDMLDEKYFINVKNDCTDIKYVEYVLFEFFKLVCKDQFEFKNTNVFLLFWSNCTEKISSYDRFELGHAHMVLNRLVKEDRQILNYIMAVFLYFKNGDLLSKVPTNVPKILSMYFGENSLKEGTIKDLLTREVISNISFNKDNEYINDWAIGIQNQYDKVFVDSGVY</sequence>